<sequence>MTYVRYIEPEHHHKFGEFGSRITTQTAKQVHKKYVTYTATSNIREALNK</sequence>
<proteinExistence type="predicted"/>
<evidence type="ECO:0000313" key="1">
    <source>
        <dbReference type="EMBL" id="EXL74927.1"/>
    </source>
</evidence>
<name>X0HEY9_FUSOX</name>
<accession>X0HEY9</accession>
<reference evidence="1" key="2">
    <citation type="submission" date="2012-05" db="EMBL/GenBank/DDBJ databases">
        <title>The Genome Annotation of Fusarium oxysporum PHW808.</title>
        <authorList>
            <consortium name="The Broad Institute Genomics Platform"/>
            <person name="Ma L.-J."/>
            <person name="Corby-Kistler H."/>
            <person name="Broz K."/>
            <person name="Gale L.R."/>
            <person name="Jonkers W."/>
            <person name="O'Donnell K."/>
            <person name="Ploetz R."/>
            <person name="Steinberg C."/>
            <person name="Schwartz D.C."/>
            <person name="VanEtten H."/>
            <person name="Zhou S."/>
            <person name="Young S.K."/>
            <person name="Zeng Q."/>
            <person name="Gargeya S."/>
            <person name="Fitzgerald M."/>
            <person name="Abouelleil A."/>
            <person name="Alvarado L."/>
            <person name="Chapman S.B."/>
            <person name="Gainer-Dewar J."/>
            <person name="Goldberg J."/>
            <person name="Griggs A."/>
            <person name="Gujja S."/>
            <person name="Hansen M."/>
            <person name="Howarth C."/>
            <person name="Imamovic A."/>
            <person name="Ireland A."/>
            <person name="Larimer J."/>
            <person name="McCowan C."/>
            <person name="Murphy C."/>
            <person name="Pearson M."/>
            <person name="Poon T.W."/>
            <person name="Priest M."/>
            <person name="Roberts A."/>
            <person name="Saif S."/>
            <person name="Shea T."/>
            <person name="Sykes S."/>
            <person name="Wortman J."/>
            <person name="Nusbaum C."/>
            <person name="Birren B."/>
        </authorList>
    </citation>
    <scope>NUCLEOTIDE SEQUENCE</scope>
    <source>
        <strain evidence="1">54008</strain>
    </source>
</reference>
<organism evidence="1">
    <name type="scientific">Fusarium oxysporum f. sp. conglutinans race 2 54008</name>
    <dbReference type="NCBI Taxonomy" id="1089457"/>
    <lineage>
        <taxon>Eukaryota</taxon>
        <taxon>Fungi</taxon>
        <taxon>Dikarya</taxon>
        <taxon>Ascomycota</taxon>
        <taxon>Pezizomycotina</taxon>
        <taxon>Sordariomycetes</taxon>
        <taxon>Hypocreomycetidae</taxon>
        <taxon>Hypocreales</taxon>
        <taxon>Nectriaceae</taxon>
        <taxon>Fusarium</taxon>
        <taxon>Fusarium oxysporum species complex</taxon>
    </lineage>
</organism>
<dbReference type="AlphaFoldDB" id="X0HEY9"/>
<gene>
    <name evidence="1" type="ORF">FOPG_10040</name>
</gene>
<dbReference type="Proteomes" id="UP000030676">
    <property type="component" value="Unassembled WGS sequence"/>
</dbReference>
<reference evidence="1" key="1">
    <citation type="submission" date="2011-11" db="EMBL/GenBank/DDBJ databases">
        <title>The Genome Sequence of Fusarium oxysporum PHW808.</title>
        <authorList>
            <consortium name="The Broad Institute Genome Sequencing Platform"/>
            <person name="Ma L.-J."/>
            <person name="Gale L.R."/>
            <person name="Schwartz D.C."/>
            <person name="Zhou S."/>
            <person name="Corby-Kistler H."/>
            <person name="Young S.K."/>
            <person name="Zeng Q."/>
            <person name="Gargeya S."/>
            <person name="Fitzgerald M."/>
            <person name="Haas B."/>
            <person name="Abouelleil A."/>
            <person name="Alvarado L."/>
            <person name="Arachchi H.M."/>
            <person name="Berlin A."/>
            <person name="Brown A."/>
            <person name="Chapman S.B."/>
            <person name="Chen Z."/>
            <person name="Dunbar C."/>
            <person name="Freedman E."/>
            <person name="Gearin G."/>
            <person name="Goldberg J."/>
            <person name="Griggs A."/>
            <person name="Gujja S."/>
            <person name="Heiman D."/>
            <person name="Howarth C."/>
            <person name="Larson L."/>
            <person name="Lui A."/>
            <person name="MacDonald P.J.P."/>
            <person name="Montmayeur A."/>
            <person name="Murphy C."/>
            <person name="Neiman D."/>
            <person name="Pearson M."/>
            <person name="Priest M."/>
            <person name="Roberts A."/>
            <person name="Saif S."/>
            <person name="Shea T."/>
            <person name="Shenoy N."/>
            <person name="Sisk P."/>
            <person name="Stolte C."/>
            <person name="Sykes S."/>
            <person name="Wortman J."/>
            <person name="Nusbaum C."/>
            <person name="Birren B."/>
        </authorList>
    </citation>
    <scope>NUCLEOTIDE SEQUENCE [LARGE SCALE GENOMIC DNA]</scope>
    <source>
        <strain evidence="1">54008</strain>
    </source>
</reference>
<protein>
    <submittedName>
        <fullName evidence="1">Uncharacterized protein</fullName>
    </submittedName>
</protein>
<dbReference type="EMBL" id="JH658865">
    <property type="protein sequence ID" value="EXL74927.1"/>
    <property type="molecule type" value="Genomic_DNA"/>
</dbReference>
<dbReference type="HOGENOM" id="CLU_3143150_0_0_1"/>